<feature type="region of interest" description="Disordered" evidence="2">
    <location>
        <begin position="236"/>
        <end position="259"/>
    </location>
</feature>
<evidence type="ECO:0000313" key="5">
    <source>
        <dbReference type="Proteomes" id="UP001642409"/>
    </source>
</evidence>
<evidence type="ECO:0000256" key="2">
    <source>
        <dbReference type="SAM" id="MobiDB-lite"/>
    </source>
</evidence>
<gene>
    <name evidence="3" type="ORF">HINF_LOCUS35580</name>
    <name evidence="4" type="ORF">HINF_LOCUS72486</name>
</gene>
<feature type="coiled-coil region" evidence="1">
    <location>
        <begin position="419"/>
        <end position="446"/>
    </location>
</feature>
<dbReference type="EMBL" id="CAXDID020000575">
    <property type="protein sequence ID" value="CAL6103999.1"/>
    <property type="molecule type" value="Genomic_DNA"/>
</dbReference>
<keyword evidence="5" id="KW-1185">Reference proteome</keyword>
<dbReference type="AlphaFoldDB" id="A0AA86U8V5"/>
<evidence type="ECO:0000313" key="4">
    <source>
        <dbReference type="EMBL" id="CAL6103999.1"/>
    </source>
</evidence>
<proteinExistence type="predicted"/>
<accession>A0AA86U8V5</accession>
<comment type="caution">
    <text evidence="3">The sequence shown here is derived from an EMBL/GenBank/DDBJ whole genome shotgun (WGS) entry which is preliminary data.</text>
</comment>
<evidence type="ECO:0000313" key="3">
    <source>
        <dbReference type="EMBL" id="CAI9947935.1"/>
    </source>
</evidence>
<dbReference type="EMBL" id="CATOUU010000783">
    <property type="protein sequence ID" value="CAI9947935.1"/>
    <property type="molecule type" value="Genomic_DNA"/>
</dbReference>
<sequence>MNIADMVSDAKNRGKLEFMLRSQAESIQFRKTHAKIYENEQITEIPIDLLVTRKNVTVLTNDFREVYRILRLQNLLSLSSYKYVLCLLQLLQCIRQQTQLVLVVGKRIQAYTFDTTNELLNIKEINKLYLEYTSISVQTSCIFNNNCETITELIKFVNGRFLHYPVKFNGRICFCDPQTGLDVVNRVVEHFDTEEVIQPVIYSSGHIGSGVWQGQDSVSNSNKLQSNSIKLFSSNSRGSSLTVSPVQRSNTNFKQDNKNSMCLSMSDQQLDLQLASHKQLSPQTFNSNIQTEQLNIIAQTPIVHTSQTSFNLSPQQNNLDQLHLSAHSFNDNTQHQKQNPQQKPKSNKIQLNLSANTPLLKSNTHYPQKPLASSILNRNAQKLSAQFSSPHQIPDQISDYILIDQIDQLNNNLRMNSSILSARNKLKRQNKTVEALEKVLERKQTRKVFE</sequence>
<keyword evidence="1" id="KW-0175">Coiled coil</keyword>
<evidence type="ECO:0000256" key="1">
    <source>
        <dbReference type="SAM" id="Coils"/>
    </source>
</evidence>
<reference evidence="4 5" key="2">
    <citation type="submission" date="2024-07" db="EMBL/GenBank/DDBJ databases">
        <authorList>
            <person name="Akdeniz Z."/>
        </authorList>
    </citation>
    <scope>NUCLEOTIDE SEQUENCE [LARGE SCALE GENOMIC DNA]</scope>
</reference>
<organism evidence="3">
    <name type="scientific">Hexamita inflata</name>
    <dbReference type="NCBI Taxonomy" id="28002"/>
    <lineage>
        <taxon>Eukaryota</taxon>
        <taxon>Metamonada</taxon>
        <taxon>Diplomonadida</taxon>
        <taxon>Hexamitidae</taxon>
        <taxon>Hexamitinae</taxon>
        <taxon>Hexamita</taxon>
    </lineage>
</organism>
<name>A0AA86U8V5_9EUKA</name>
<protein>
    <submittedName>
        <fullName evidence="4">Hypothetical_protein</fullName>
    </submittedName>
</protein>
<reference evidence="3" key="1">
    <citation type="submission" date="2023-06" db="EMBL/GenBank/DDBJ databases">
        <authorList>
            <person name="Kurt Z."/>
        </authorList>
    </citation>
    <scope>NUCLEOTIDE SEQUENCE</scope>
</reference>
<dbReference type="Proteomes" id="UP001642409">
    <property type="component" value="Unassembled WGS sequence"/>
</dbReference>